<dbReference type="Gene3D" id="1.10.443.10">
    <property type="entry name" value="Intergrase catalytic core"/>
    <property type="match status" value="1"/>
</dbReference>
<evidence type="ECO:0000313" key="7">
    <source>
        <dbReference type="Proteomes" id="UP000249082"/>
    </source>
</evidence>
<dbReference type="GO" id="GO:0003677">
    <property type="term" value="F:DNA binding"/>
    <property type="evidence" value="ECO:0007669"/>
    <property type="project" value="UniProtKB-KW"/>
</dbReference>
<dbReference type="InterPro" id="IPR002104">
    <property type="entry name" value="Integrase_catalytic"/>
</dbReference>
<dbReference type="PANTHER" id="PTHR30629:SF2">
    <property type="entry name" value="PROPHAGE INTEGRASE INTS-RELATED"/>
    <property type="match status" value="1"/>
</dbReference>
<accession>A0A2W5NWC5</accession>
<evidence type="ECO:0000256" key="3">
    <source>
        <dbReference type="ARBA" id="ARBA00023125"/>
    </source>
</evidence>
<dbReference type="PANTHER" id="PTHR30629">
    <property type="entry name" value="PROPHAGE INTEGRASE"/>
    <property type="match status" value="1"/>
</dbReference>
<dbReference type="CDD" id="cd00801">
    <property type="entry name" value="INT_P4_C"/>
    <property type="match status" value="1"/>
</dbReference>
<dbReference type="Gene3D" id="3.30.160.390">
    <property type="entry name" value="Integrase, DNA-binding domain"/>
    <property type="match status" value="1"/>
</dbReference>
<evidence type="ECO:0000256" key="2">
    <source>
        <dbReference type="ARBA" id="ARBA00022908"/>
    </source>
</evidence>
<dbReference type="AlphaFoldDB" id="A0A2W5NWC5"/>
<dbReference type="GO" id="GO:0006310">
    <property type="term" value="P:DNA recombination"/>
    <property type="evidence" value="ECO:0007669"/>
    <property type="project" value="UniProtKB-KW"/>
</dbReference>
<dbReference type="SUPFAM" id="SSF56349">
    <property type="entry name" value="DNA breaking-rejoining enzymes"/>
    <property type="match status" value="1"/>
</dbReference>
<dbReference type="Pfam" id="PF13356">
    <property type="entry name" value="Arm-DNA-bind_3"/>
    <property type="match status" value="1"/>
</dbReference>
<proteinExistence type="inferred from homology"/>
<evidence type="ECO:0000313" key="6">
    <source>
        <dbReference type="EMBL" id="PZQ54935.1"/>
    </source>
</evidence>
<dbReference type="InterPro" id="IPR053876">
    <property type="entry name" value="Phage_int_M"/>
</dbReference>
<name>A0A2W5NWC5_9SPHN</name>
<keyword evidence="2" id="KW-0229">DNA integration</keyword>
<dbReference type="InterPro" id="IPR010998">
    <property type="entry name" value="Integrase_recombinase_N"/>
</dbReference>
<evidence type="ECO:0000256" key="1">
    <source>
        <dbReference type="ARBA" id="ARBA00008857"/>
    </source>
</evidence>
<dbReference type="Proteomes" id="UP000249082">
    <property type="component" value="Unassembled WGS sequence"/>
</dbReference>
<protein>
    <submittedName>
        <fullName evidence="6">DUF4102 domain-containing protein</fullName>
    </submittedName>
</protein>
<gene>
    <name evidence="6" type="ORF">DI555_09660</name>
</gene>
<keyword evidence="4" id="KW-0233">DNA recombination</keyword>
<dbReference type="InterPro" id="IPR025166">
    <property type="entry name" value="Integrase_DNA_bind_dom"/>
</dbReference>
<dbReference type="InterPro" id="IPR038488">
    <property type="entry name" value="Integrase_DNA-bd_sf"/>
</dbReference>
<dbReference type="GO" id="GO:0015074">
    <property type="term" value="P:DNA integration"/>
    <property type="evidence" value="ECO:0007669"/>
    <property type="project" value="UniProtKB-KW"/>
</dbReference>
<dbReference type="Pfam" id="PF22022">
    <property type="entry name" value="Phage_int_M"/>
    <property type="match status" value="1"/>
</dbReference>
<dbReference type="EMBL" id="QFPX01000007">
    <property type="protein sequence ID" value="PZQ54935.1"/>
    <property type="molecule type" value="Genomic_DNA"/>
</dbReference>
<dbReference type="Gene3D" id="1.10.150.130">
    <property type="match status" value="1"/>
</dbReference>
<keyword evidence="3" id="KW-0238">DNA-binding</keyword>
<dbReference type="InterPro" id="IPR050808">
    <property type="entry name" value="Phage_Integrase"/>
</dbReference>
<sequence>MLTDRQVANAKPKEKAYKLNDSGGLFLYVAKSGLKSWRMKFKFDSKEKLLTFGSYPDITLKDARSKRDQARVKIQANADPSGVRTRQRQAREQKRAEQAQLLKFEAAARAWFDLQNGRWTPVHAADVINSLERDVFPTMGALPILSIDAPTVLKTLRRVESRGAIETARRLRQRISAVFSYAISEGICANDPAAIVGKALKPLPKKGRQPALTDPEQARGVLVAAEASGASPITKLASRLLALTAARPGMVRGAEWAEFENIDWDDQVFGPSLPLWKVPASRMKLDLHLKDEQEFEHLIPLSWQAVEVLRAVRRLTGKGRLVFPGERHSHRPLCENAIGYHYNRVGFYGRHVPHGWRSSFSTTMNARAFKFRIMGDPEIIELMLAHVPENRVKAAYDRAGHMERRRELSQEWADILMAGMSSAHDLLEGRRRN</sequence>
<dbReference type="PROSITE" id="PS51898">
    <property type="entry name" value="TYR_RECOMBINASE"/>
    <property type="match status" value="1"/>
</dbReference>
<reference evidence="6 7" key="1">
    <citation type="submission" date="2017-08" db="EMBL/GenBank/DDBJ databases">
        <title>Infants hospitalized years apart are colonized by the same room-sourced microbial strains.</title>
        <authorList>
            <person name="Brooks B."/>
            <person name="Olm M.R."/>
            <person name="Firek B.A."/>
            <person name="Baker R."/>
            <person name="Thomas B.C."/>
            <person name="Morowitz M.J."/>
            <person name="Banfield J.F."/>
        </authorList>
    </citation>
    <scope>NUCLEOTIDE SEQUENCE [LARGE SCALE GENOMIC DNA]</scope>
    <source>
        <strain evidence="6">S2_005_002_R2_33</strain>
    </source>
</reference>
<comment type="caution">
    <text evidence="6">The sequence shown here is derived from an EMBL/GenBank/DDBJ whole genome shotgun (WGS) entry which is preliminary data.</text>
</comment>
<dbReference type="InterPro" id="IPR011010">
    <property type="entry name" value="DNA_brk_join_enz"/>
</dbReference>
<dbReference type="InterPro" id="IPR013762">
    <property type="entry name" value="Integrase-like_cat_sf"/>
</dbReference>
<feature type="domain" description="Tyr recombinase" evidence="5">
    <location>
        <begin position="208"/>
        <end position="410"/>
    </location>
</feature>
<organism evidence="6 7">
    <name type="scientific">Novosphingobium pentaromativorans</name>
    <dbReference type="NCBI Taxonomy" id="205844"/>
    <lineage>
        <taxon>Bacteria</taxon>
        <taxon>Pseudomonadati</taxon>
        <taxon>Pseudomonadota</taxon>
        <taxon>Alphaproteobacteria</taxon>
        <taxon>Sphingomonadales</taxon>
        <taxon>Sphingomonadaceae</taxon>
        <taxon>Novosphingobium</taxon>
    </lineage>
</organism>
<evidence type="ECO:0000256" key="4">
    <source>
        <dbReference type="ARBA" id="ARBA00023172"/>
    </source>
</evidence>
<evidence type="ECO:0000259" key="5">
    <source>
        <dbReference type="PROSITE" id="PS51898"/>
    </source>
</evidence>
<comment type="similarity">
    <text evidence="1">Belongs to the 'phage' integrase family.</text>
</comment>